<gene>
    <name evidence="1" type="ORF">N7376_24105</name>
</gene>
<evidence type="ECO:0000313" key="2">
    <source>
        <dbReference type="Proteomes" id="UP001158087"/>
    </source>
</evidence>
<accession>A0AA42HBL0</accession>
<feature type="non-terminal residue" evidence="1">
    <location>
        <position position="170"/>
    </location>
</feature>
<dbReference type="EMBL" id="JAODYY010000024">
    <property type="protein sequence ID" value="MDH0127056.1"/>
    <property type="molecule type" value="Genomic_DNA"/>
</dbReference>
<dbReference type="AlphaFoldDB" id="A0AA42HBL0"/>
<reference evidence="1" key="1">
    <citation type="submission" date="2022-09" db="EMBL/GenBank/DDBJ databases">
        <title>Intensive care unit water sources are persistently colonized with multi-drug resistant bacteria and are the site of extensive horizontal gene transfer of antibiotic resistance genes.</title>
        <authorList>
            <person name="Diorio-Toth L."/>
        </authorList>
    </citation>
    <scope>NUCLEOTIDE SEQUENCE</scope>
    <source>
        <strain evidence="1">GD04153</strain>
    </source>
</reference>
<name>A0AA42HBL0_9HYPH</name>
<protein>
    <submittedName>
        <fullName evidence="1">AAA family ATPase</fullName>
    </submittedName>
</protein>
<comment type="caution">
    <text evidence="1">The sequence shown here is derived from an EMBL/GenBank/DDBJ whole genome shotgun (WGS) entry which is preliminary data.</text>
</comment>
<proteinExistence type="predicted"/>
<organism evidence="1 2">
    <name type="scientific">Brucella intermedia GD04153</name>
    <dbReference type="NCBI Taxonomy" id="2975438"/>
    <lineage>
        <taxon>Bacteria</taxon>
        <taxon>Pseudomonadati</taxon>
        <taxon>Pseudomonadota</taxon>
        <taxon>Alphaproteobacteria</taxon>
        <taxon>Hyphomicrobiales</taxon>
        <taxon>Brucellaceae</taxon>
        <taxon>Brucella/Ochrobactrum group</taxon>
        <taxon>Brucella</taxon>
    </lineage>
</organism>
<dbReference type="Proteomes" id="UP001158087">
    <property type="component" value="Unassembled WGS sequence"/>
</dbReference>
<evidence type="ECO:0000313" key="1">
    <source>
        <dbReference type="EMBL" id="MDH0127056.1"/>
    </source>
</evidence>
<sequence>MTASPSDAPTEEFKLLFSSQTLSDAQSIENNTILIVPSGDRFDDFRFKTRVTVFVRRDADHLRTEFSAMIGFLQSSDDEANGADLIKKVASDKEFGSEDEFPKFFTLLPDLDAYRSLVSDAQVAGAREILMKICDLVALGEFSTQSQTLRDAPNTAVFQFSLTRTAEAFF</sequence>